<proteinExistence type="inferred from homology"/>
<comment type="caution">
    <text evidence="4">The sequence shown here is derived from an EMBL/GenBank/DDBJ whole genome shotgun (WGS) entry which is preliminary data.</text>
</comment>
<evidence type="ECO:0000313" key="4">
    <source>
        <dbReference type="EMBL" id="HJB90914.1"/>
    </source>
</evidence>
<comment type="similarity">
    <text evidence="1">Belongs to the glycosyl hydrolase 2 family.</text>
</comment>
<keyword evidence="4" id="KW-0378">Hydrolase</keyword>
<dbReference type="Proteomes" id="UP000886883">
    <property type="component" value="Unassembled WGS sequence"/>
</dbReference>
<evidence type="ECO:0000259" key="3">
    <source>
        <dbReference type="Pfam" id="PF02837"/>
    </source>
</evidence>
<dbReference type="InterPro" id="IPR006104">
    <property type="entry name" value="Glyco_hydro_2_N"/>
</dbReference>
<dbReference type="PANTHER" id="PTHR42732:SF2">
    <property type="entry name" value="BETA-MANNOSIDASE"/>
    <property type="match status" value="1"/>
</dbReference>
<feature type="domain" description="Glycoside hydrolase family 2 catalytic" evidence="2">
    <location>
        <begin position="286"/>
        <end position="472"/>
    </location>
</feature>
<evidence type="ECO:0000313" key="5">
    <source>
        <dbReference type="Proteomes" id="UP000886883"/>
    </source>
</evidence>
<dbReference type="SUPFAM" id="SSF49785">
    <property type="entry name" value="Galactose-binding domain-like"/>
    <property type="match status" value="1"/>
</dbReference>
<reference evidence="4" key="2">
    <citation type="submission" date="2021-04" db="EMBL/GenBank/DDBJ databases">
        <authorList>
            <person name="Gilroy R."/>
        </authorList>
    </citation>
    <scope>NUCLEOTIDE SEQUENCE</scope>
    <source>
        <strain evidence="4">USAMLcec3-2134</strain>
    </source>
</reference>
<protein>
    <submittedName>
        <fullName evidence="4">Glycoside hydrolase family 2</fullName>
    </submittedName>
</protein>
<dbReference type="SUPFAM" id="SSF49303">
    <property type="entry name" value="beta-Galactosidase/glucuronidase domain"/>
    <property type="match status" value="1"/>
</dbReference>
<dbReference type="Gene3D" id="3.20.20.80">
    <property type="entry name" value="Glycosidases"/>
    <property type="match status" value="1"/>
</dbReference>
<name>A0A9D2MQW6_9FIRM</name>
<dbReference type="Pfam" id="PF02836">
    <property type="entry name" value="Glyco_hydro_2_C"/>
    <property type="match status" value="1"/>
</dbReference>
<dbReference type="GO" id="GO:0005975">
    <property type="term" value="P:carbohydrate metabolic process"/>
    <property type="evidence" value="ECO:0007669"/>
    <property type="project" value="InterPro"/>
</dbReference>
<dbReference type="AlphaFoldDB" id="A0A9D2MQW6"/>
<reference evidence="4" key="1">
    <citation type="journal article" date="2021" name="PeerJ">
        <title>Extensive microbial diversity within the chicken gut microbiome revealed by metagenomics and culture.</title>
        <authorList>
            <person name="Gilroy R."/>
            <person name="Ravi A."/>
            <person name="Getino M."/>
            <person name="Pursley I."/>
            <person name="Horton D.L."/>
            <person name="Alikhan N.F."/>
            <person name="Baker D."/>
            <person name="Gharbi K."/>
            <person name="Hall N."/>
            <person name="Watson M."/>
            <person name="Adriaenssens E.M."/>
            <person name="Foster-Nyarko E."/>
            <person name="Jarju S."/>
            <person name="Secka A."/>
            <person name="Antonio M."/>
            <person name="Oren A."/>
            <person name="Chaudhuri R.R."/>
            <person name="La Ragione R."/>
            <person name="Hildebrand F."/>
            <person name="Pallen M.J."/>
        </authorList>
    </citation>
    <scope>NUCLEOTIDE SEQUENCE</scope>
    <source>
        <strain evidence="4">USAMLcec3-2134</strain>
    </source>
</reference>
<evidence type="ECO:0000256" key="1">
    <source>
        <dbReference type="ARBA" id="ARBA00007401"/>
    </source>
</evidence>
<dbReference type="InterPro" id="IPR006103">
    <property type="entry name" value="Glyco_hydro_2_cat"/>
</dbReference>
<dbReference type="InterPro" id="IPR051913">
    <property type="entry name" value="GH2_Domain-Containing"/>
</dbReference>
<dbReference type="PANTHER" id="PTHR42732">
    <property type="entry name" value="BETA-GALACTOSIDASE"/>
    <property type="match status" value="1"/>
</dbReference>
<gene>
    <name evidence="4" type="ORF">H9763_05525</name>
</gene>
<dbReference type="InterPro" id="IPR017853">
    <property type="entry name" value="GH"/>
</dbReference>
<dbReference type="SUPFAM" id="SSF51445">
    <property type="entry name" value="(Trans)glycosidases"/>
    <property type="match status" value="1"/>
</dbReference>
<sequence>MKQLRTEFSKDISDQSVWNEYPRPSLVRSSYLNLNGLWDYAITEGDAAWKEPDGQILVPFSPECSLSGVMRSLMPGQSLWYRRTLSVPRPQPGKRLLLHFGAADQEALVFVNRQEAAFHQGGYLPFSADITDYLNSGDNELLVRVRDASDTSWHARGKQSLHPGGMFYTAHSGLWQTVWAEIVPDNYIDGMFFLPDFDRGLVRLRVSSPAKAPVRGAVLAEGMQVASFEGVSDDPIEIPLPDFRPWSPEDPFLYSVRVEMGSDRVSGYFAMRKCEIRAGADGLPRFFLNGRPCFQAGVLDQGYWPESLCTAPSDEALDADILRMKELGFNMLRKHAKIEPERFYYHCDRLGMLVWQDMVNGGTPYRSWFVTYLATLMNWLCISAKDGEKHYALLSRREEEGRQEFLRETAETVSFLFNHPCIVTWVLFNEGWGQFDAADLARRIRQMDPSRPVDHASGWFDQKAGDFLSLHYYFFTLRFRPETKRAAALTEFGGYACRVPGHCASEKVYGYRTFQTPEDLTAGYEKLMEKVVLPAVKKGVCATVYTQLSDIEEEVNGIYTYDRAVCKLDPETVRRWNKTLKETGERLAGFRPAGGGPTGSGPTD</sequence>
<organism evidence="4 5">
    <name type="scientific">Candidatus Eisenbergiella merdigallinarum</name>
    <dbReference type="NCBI Taxonomy" id="2838552"/>
    <lineage>
        <taxon>Bacteria</taxon>
        <taxon>Bacillati</taxon>
        <taxon>Bacillota</taxon>
        <taxon>Clostridia</taxon>
        <taxon>Lachnospirales</taxon>
        <taxon>Lachnospiraceae</taxon>
        <taxon>Eisenbergiella</taxon>
    </lineage>
</organism>
<dbReference type="GO" id="GO:0004553">
    <property type="term" value="F:hydrolase activity, hydrolyzing O-glycosyl compounds"/>
    <property type="evidence" value="ECO:0007669"/>
    <property type="project" value="InterPro"/>
</dbReference>
<dbReference type="EMBL" id="DWXE01000018">
    <property type="protein sequence ID" value="HJB90914.1"/>
    <property type="molecule type" value="Genomic_DNA"/>
</dbReference>
<accession>A0A9D2MQW6</accession>
<dbReference type="Pfam" id="PF02837">
    <property type="entry name" value="Glyco_hydro_2_N"/>
    <property type="match status" value="1"/>
</dbReference>
<dbReference type="InterPro" id="IPR008979">
    <property type="entry name" value="Galactose-bd-like_sf"/>
</dbReference>
<dbReference type="Gene3D" id="2.60.120.260">
    <property type="entry name" value="Galactose-binding domain-like"/>
    <property type="match status" value="1"/>
</dbReference>
<evidence type="ECO:0000259" key="2">
    <source>
        <dbReference type="Pfam" id="PF02836"/>
    </source>
</evidence>
<feature type="domain" description="Glycosyl hydrolases family 2 sugar binding" evidence="3">
    <location>
        <begin position="79"/>
        <end position="152"/>
    </location>
</feature>
<dbReference type="InterPro" id="IPR036156">
    <property type="entry name" value="Beta-gal/glucu_dom_sf"/>
</dbReference>